<dbReference type="Pfam" id="PF14092">
    <property type="entry name" value="DUF4270"/>
    <property type="match status" value="1"/>
</dbReference>
<evidence type="ECO:0000313" key="1">
    <source>
        <dbReference type="EMBL" id="KAA6342683.1"/>
    </source>
</evidence>
<organism evidence="1">
    <name type="scientific">termite gut metagenome</name>
    <dbReference type="NCBI Taxonomy" id="433724"/>
    <lineage>
        <taxon>unclassified sequences</taxon>
        <taxon>metagenomes</taxon>
        <taxon>organismal metagenomes</taxon>
    </lineage>
</organism>
<name>A0A5J4SBN0_9ZZZZ</name>
<dbReference type="AlphaFoldDB" id="A0A5J4SBN0"/>
<evidence type="ECO:0008006" key="2">
    <source>
        <dbReference type="Google" id="ProtNLM"/>
    </source>
</evidence>
<accession>A0A5J4SBN0</accession>
<sequence>MKVNYLWKLMLVLTLGGCNDTTDSLGLSMLPPSDIIIPKNISYDVTTKSIPAGAVYAKTSMGYVGKFTDPEFGSYEAGFLTQLNCVDNFSFPPLYTKENPKGIMAGDSIHSITLLLYYTSYFGDSLNVCSISAYRLNKDLNENHYTNIDPENYYHRDSLLGRQSYTAVDLSVSKEERNADDYYPNVRIPLSKKFGTEIYELSKRHPEYFKDSKSFIENVLQGIYVRNDNGDGTILYIEKVHLNMVYRDHFKDSIGNNLQKENGEDSLYYASRTFAATQEVIQAHQFKNAEEKLKEKIAEQDWTYIKSPAGIFTQVTLPIQQIADELEKDTINSVKLAFTHYAQNSENEFSLQPPAALLLVRQKDMEEFFKTNQLPDNVTSYYTRRNTYATNQYVFNNIKELIMTCIAEKNKAKQAAGTSWNEQVWKEETGWDKAMLVPIKINSNVDSYTQSETLISVYHDMSPSYVKLKGGENELNKLKLDIIYSTFPHR</sequence>
<proteinExistence type="predicted"/>
<reference evidence="1" key="1">
    <citation type="submission" date="2019-03" db="EMBL/GenBank/DDBJ databases">
        <title>Single cell metagenomics reveals metabolic interactions within the superorganism composed of flagellate Streblomastix strix and complex community of Bacteroidetes bacteria on its surface.</title>
        <authorList>
            <person name="Treitli S.C."/>
            <person name="Kolisko M."/>
            <person name="Husnik F."/>
            <person name="Keeling P."/>
            <person name="Hampl V."/>
        </authorList>
    </citation>
    <scope>NUCLEOTIDE SEQUENCE</scope>
    <source>
        <strain evidence="1">STM</strain>
    </source>
</reference>
<protein>
    <recommendedName>
        <fullName evidence="2">DUF4270 domain-containing protein</fullName>
    </recommendedName>
</protein>
<dbReference type="EMBL" id="SNRY01000311">
    <property type="protein sequence ID" value="KAA6342683.1"/>
    <property type="molecule type" value="Genomic_DNA"/>
</dbReference>
<comment type="caution">
    <text evidence="1">The sequence shown here is derived from an EMBL/GenBank/DDBJ whole genome shotgun (WGS) entry which is preliminary data.</text>
</comment>
<gene>
    <name evidence="1" type="ORF">EZS27_009585</name>
</gene>
<dbReference type="InterPro" id="IPR025366">
    <property type="entry name" value="DUF4270"/>
</dbReference>